<dbReference type="SMART" id="SM00342">
    <property type="entry name" value="HTH_ARAC"/>
    <property type="match status" value="1"/>
</dbReference>
<keyword evidence="1" id="KW-0805">Transcription regulation</keyword>
<dbReference type="PROSITE" id="PS01124">
    <property type="entry name" value="HTH_ARAC_FAMILY_2"/>
    <property type="match status" value="1"/>
</dbReference>
<evidence type="ECO:0000259" key="4">
    <source>
        <dbReference type="PROSITE" id="PS01124"/>
    </source>
</evidence>
<evidence type="ECO:0000313" key="6">
    <source>
        <dbReference type="Proteomes" id="UP001519887"/>
    </source>
</evidence>
<dbReference type="PANTHER" id="PTHR43280">
    <property type="entry name" value="ARAC-FAMILY TRANSCRIPTIONAL REGULATOR"/>
    <property type="match status" value="1"/>
</dbReference>
<comment type="caution">
    <text evidence="5">The sequence shown here is derived from an EMBL/GenBank/DDBJ whole genome shotgun (WGS) entry which is preliminary data.</text>
</comment>
<organism evidence="5 6">
    <name type="scientific">Paenibacillus sepulcri</name>
    <dbReference type="NCBI Taxonomy" id="359917"/>
    <lineage>
        <taxon>Bacteria</taxon>
        <taxon>Bacillati</taxon>
        <taxon>Bacillota</taxon>
        <taxon>Bacilli</taxon>
        <taxon>Bacillales</taxon>
        <taxon>Paenibacillaceae</taxon>
        <taxon>Paenibacillus</taxon>
    </lineage>
</organism>
<proteinExistence type="predicted"/>
<dbReference type="Gene3D" id="1.10.10.60">
    <property type="entry name" value="Homeodomain-like"/>
    <property type="match status" value="2"/>
</dbReference>
<dbReference type="PANTHER" id="PTHR43280:SF2">
    <property type="entry name" value="HTH-TYPE TRANSCRIPTIONAL REGULATOR EXSA"/>
    <property type="match status" value="1"/>
</dbReference>
<keyword evidence="2" id="KW-0238">DNA-binding</keyword>
<evidence type="ECO:0000313" key="5">
    <source>
        <dbReference type="EMBL" id="MBW7452973.1"/>
    </source>
</evidence>
<dbReference type="PROSITE" id="PS00041">
    <property type="entry name" value="HTH_ARAC_FAMILY_1"/>
    <property type="match status" value="1"/>
</dbReference>
<dbReference type="RefSeq" id="WP_210037778.1">
    <property type="nucleotide sequence ID" value="NZ_JBHLVU010000022.1"/>
</dbReference>
<dbReference type="SUPFAM" id="SSF46689">
    <property type="entry name" value="Homeodomain-like"/>
    <property type="match status" value="2"/>
</dbReference>
<dbReference type="InterPro" id="IPR009057">
    <property type="entry name" value="Homeodomain-like_sf"/>
</dbReference>
<dbReference type="InterPro" id="IPR037923">
    <property type="entry name" value="HTH-like"/>
</dbReference>
<dbReference type="SUPFAM" id="SSF51215">
    <property type="entry name" value="Regulatory protein AraC"/>
    <property type="match status" value="1"/>
</dbReference>
<dbReference type="InterPro" id="IPR018062">
    <property type="entry name" value="HTH_AraC-typ_CS"/>
</dbReference>
<name>A0ABS7BWE6_9BACL</name>
<reference evidence="5 6" key="1">
    <citation type="submission" date="2021-07" db="EMBL/GenBank/DDBJ databases">
        <title>Paenibacillus radiodurans sp. nov., isolated from the southeastern edge of Tengger Desert.</title>
        <authorList>
            <person name="Zhang G."/>
        </authorList>
    </citation>
    <scope>NUCLEOTIDE SEQUENCE [LARGE SCALE GENOMIC DNA]</scope>
    <source>
        <strain evidence="5 6">CCM 7311</strain>
    </source>
</reference>
<keyword evidence="6" id="KW-1185">Reference proteome</keyword>
<evidence type="ECO:0000256" key="3">
    <source>
        <dbReference type="ARBA" id="ARBA00023163"/>
    </source>
</evidence>
<feature type="domain" description="HTH araC/xylS-type" evidence="4">
    <location>
        <begin position="181"/>
        <end position="279"/>
    </location>
</feature>
<dbReference type="EMBL" id="JAHZIK010000029">
    <property type="protein sequence ID" value="MBW7452973.1"/>
    <property type="molecule type" value="Genomic_DNA"/>
</dbReference>
<gene>
    <name evidence="5" type="ORF">K0U00_02815</name>
</gene>
<protein>
    <submittedName>
        <fullName evidence="5">AraC family transcriptional regulator</fullName>
    </submittedName>
</protein>
<evidence type="ECO:0000256" key="1">
    <source>
        <dbReference type="ARBA" id="ARBA00023015"/>
    </source>
</evidence>
<evidence type="ECO:0000256" key="2">
    <source>
        <dbReference type="ARBA" id="ARBA00023125"/>
    </source>
</evidence>
<dbReference type="Gene3D" id="2.60.120.10">
    <property type="entry name" value="Jelly Rolls"/>
    <property type="match status" value="1"/>
</dbReference>
<dbReference type="Proteomes" id="UP001519887">
    <property type="component" value="Unassembled WGS sequence"/>
</dbReference>
<dbReference type="InterPro" id="IPR014710">
    <property type="entry name" value="RmlC-like_jellyroll"/>
</dbReference>
<sequence>MKPIFENKNNYNDIPIVVTTQPNLNNLAHWHADVEFILVFEGPIQMGINTESRLLEAGDMAICISNDIHYFVTKKSSSTLVIKFLPELIDGSGSWQKHHFVPPFIQKKFVDKKNGLKSRVYEDILELFRALVHERQRQNDYFTIVMKGKLLELCGMFLRHLPKEESESALARSSSGIRLVQAAVEYMEQNYMHSISLDDISKTLNVSPHYFSRIFNKTIGMNLKTYQNQLRLNKAESMILTENAAITDIAYECGFNSIRTFNRCFRLVKGYTPTDLRKTSVRASP</sequence>
<keyword evidence="3" id="KW-0804">Transcription</keyword>
<accession>A0ABS7BWE6</accession>
<dbReference type="InterPro" id="IPR018060">
    <property type="entry name" value="HTH_AraC"/>
</dbReference>
<dbReference type="Pfam" id="PF12833">
    <property type="entry name" value="HTH_18"/>
    <property type="match status" value="1"/>
</dbReference>